<evidence type="ECO:0000256" key="7">
    <source>
        <dbReference type="RuleBase" id="RU000304"/>
    </source>
</evidence>
<dbReference type="PANTHER" id="PTHR24342">
    <property type="entry name" value="SERINE/THREONINE-PROTEIN KINASE 17"/>
    <property type="match status" value="1"/>
</dbReference>
<evidence type="ECO:0000256" key="8">
    <source>
        <dbReference type="SAM" id="MobiDB-lite"/>
    </source>
</evidence>
<dbReference type="AlphaFoldDB" id="A0A5J4NXV6"/>
<evidence type="ECO:0000256" key="6">
    <source>
        <dbReference type="PROSITE-ProRule" id="PRU10141"/>
    </source>
</evidence>
<dbReference type="SUPFAM" id="SSF56112">
    <property type="entry name" value="Protein kinase-like (PK-like)"/>
    <property type="match status" value="1"/>
</dbReference>
<dbReference type="PROSITE" id="PS00107">
    <property type="entry name" value="PROTEIN_KINASE_ATP"/>
    <property type="match status" value="1"/>
</dbReference>
<dbReference type="Gene3D" id="1.10.510.10">
    <property type="entry name" value="Transferase(Phosphotransferase) domain 1"/>
    <property type="match status" value="1"/>
</dbReference>
<dbReference type="SMART" id="SM00220">
    <property type="entry name" value="S_TKc"/>
    <property type="match status" value="1"/>
</dbReference>
<keyword evidence="11" id="KW-1185">Reference proteome</keyword>
<evidence type="ECO:0000256" key="4">
    <source>
        <dbReference type="ARBA" id="ARBA00022777"/>
    </source>
</evidence>
<name>A0A5J4NXV6_9TREM</name>
<evidence type="ECO:0000259" key="9">
    <source>
        <dbReference type="PROSITE" id="PS50011"/>
    </source>
</evidence>
<evidence type="ECO:0000313" key="10">
    <source>
        <dbReference type="EMBL" id="KAA3680436.1"/>
    </source>
</evidence>
<gene>
    <name evidence="10" type="ORF">DEA37_0002252</name>
</gene>
<dbReference type="Gene3D" id="3.30.200.20">
    <property type="entry name" value="Phosphorylase Kinase, domain 1"/>
    <property type="match status" value="1"/>
</dbReference>
<protein>
    <submittedName>
        <fullName evidence="10">Serine/threonine kinase 17</fullName>
    </submittedName>
</protein>
<dbReference type="GO" id="GO:0005634">
    <property type="term" value="C:nucleus"/>
    <property type="evidence" value="ECO:0007669"/>
    <property type="project" value="TreeGrafter"/>
</dbReference>
<dbReference type="GO" id="GO:0035556">
    <property type="term" value="P:intracellular signal transduction"/>
    <property type="evidence" value="ECO:0007669"/>
    <property type="project" value="TreeGrafter"/>
</dbReference>
<dbReference type="GO" id="GO:0005524">
    <property type="term" value="F:ATP binding"/>
    <property type="evidence" value="ECO:0007669"/>
    <property type="project" value="UniProtKB-UniRule"/>
</dbReference>
<evidence type="ECO:0000256" key="3">
    <source>
        <dbReference type="ARBA" id="ARBA00022741"/>
    </source>
</evidence>
<dbReference type="PROSITE" id="PS00108">
    <property type="entry name" value="PROTEIN_KINASE_ST"/>
    <property type="match status" value="1"/>
</dbReference>
<accession>A0A5J4NXV6</accession>
<feature type="domain" description="Protein kinase" evidence="9">
    <location>
        <begin position="32"/>
        <end position="295"/>
    </location>
</feature>
<dbReference type="PANTHER" id="PTHR24342:SF12">
    <property type="entry name" value="DEATH-ASSOCIATED PROTEIN KINASE RELATED"/>
    <property type="match status" value="1"/>
</dbReference>
<keyword evidence="3 6" id="KW-0547">Nucleotide-binding</keyword>
<evidence type="ECO:0000313" key="11">
    <source>
        <dbReference type="Proteomes" id="UP000324629"/>
    </source>
</evidence>
<keyword evidence="5 6" id="KW-0067">ATP-binding</keyword>
<keyword evidence="1 7" id="KW-0723">Serine/threonine-protein kinase</keyword>
<evidence type="ECO:0000256" key="1">
    <source>
        <dbReference type="ARBA" id="ARBA00022527"/>
    </source>
</evidence>
<dbReference type="Proteomes" id="UP000324629">
    <property type="component" value="Unassembled WGS sequence"/>
</dbReference>
<feature type="compositionally biased region" description="Polar residues" evidence="8">
    <location>
        <begin position="264"/>
        <end position="278"/>
    </location>
</feature>
<dbReference type="GO" id="GO:0004674">
    <property type="term" value="F:protein serine/threonine kinase activity"/>
    <property type="evidence" value="ECO:0007669"/>
    <property type="project" value="UniProtKB-KW"/>
</dbReference>
<keyword evidence="2" id="KW-0808">Transferase</keyword>
<dbReference type="InterPro" id="IPR017441">
    <property type="entry name" value="Protein_kinase_ATP_BS"/>
</dbReference>
<feature type="compositionally biased region" description="Basic and acidic residues" evidence="8">
    <location>
        <begin position="282"/>
        <end position="295"/>
    </location>
</feature>
<dbReference type="InterPro" id="IPR008271">
    <property type="entry name" value="Ser/Thr_kinase_AS"/>
</dbReference>
<organism evidence="10 11">
    <name type="scientific">Paragonimus westermani</name>
    <dbReference type="NCBI Taxonomy" id="34504"/>
    <lineage>
        <taxon>Eukaryota</taxon>
        <taxon>Metazoa</taxon>
        <taxon>Spiralia</taxon>
        <taxon>Lophotrochozoa</taxon>
        <taxon>Platyhelminthes</taxon>
        <taxon>Trematoda</taxon>
        <taxon>Digenea</taxon>
        <taxon>Plagiorchiida</taxon>
        <taxon>Troglotremata</taxon>
        <taxon>Troglotrematidae</taxon>
        <taxon>Paragonimus</taxon>
    </lineage>
</organism>
<dbReference type="EMBL" id="QNGE01000445">
    <property type="protein sequence ID" value="KAA3680436.1"/>
    <property type="molecule type" value="Genomic_DNA"/>
</dbReference>
<dbReference type="InterPro" id="IPR011009">
    <property type="entry name" value="Kinase-like_dom_sf"/>
</dbReference>
<sequence length="295" mass="33091">MVLVARCSTVSVPASENSWLTEKCGSTFNEDFDVLDTIGRGRFAKVCRVRHRTSGGIFAAKIIRRWRNGKDTIDTIANELRVLELGSRSPHITCVHQCYVRNQDVVMVLEQLVNVHLICQRFSAIGGDLYHLVQYSDVSPPVDFVRSIVRQVLKAVSFLHEHNVVHLDIKPDNVLLRRSYPDCDVVLCDFGLAKYLNERSPIRDLVGTPDYTAPEILDYNPIQLTTDICNRPSAVDCFSDDWFIDTSSNVCPSDASALIDFTPEHSSLPETGSQQSPSAKCELTRPELDRSFGEC</sequence>
<feature type="region of interest" description="Disordered" evidence="8">
    <location>
        <begin position="263"/>
        <end position="295"/>
    </location>
</feature>
<evidence type="ECO:0000256" key="2">
    <source>
        <dbReference type="ARBA" id="ARBA00022679"/>
    </source>
</evidence>
<dbReference type="GO" id="GO:0043065">
    <property type="term" value="P:positive regulation of apoptotic process"/>
    <property type="evidence" value="ECO:0007669"/>
    <property type="project" value="TreeGrafter"/>
</dbReference>
<proteinExistence type="inferred from homology"/>
<comment type="similarity">
    <text evidence="7">Belongs to the protein kinase superfamily.</text>
</comment>
<feature type="binding site" evidence="6">
    <location>
        <position position="61"/>
    </location>
    <ligand>
        <name>ATP</name>
        <dbReference type="ChEBI" id="CHEBI:30616"/>
    </ligand>
</feature>
<dbReference type="PROSITE" id="PS50011">
    <property type="entry name" value="PROTEIN_KINASE_DOM"/>
    <property type="match status" value="1"/>
</dbReference>
<keyword evidence="4 10" id="KW-0418">Kinase</keyword>
<dbReference type="InterPro" id="IPR000719">
    <property type="entry name" value="Prot_kinase_dom"/>
</dbReference>
<reference evidence="10 11" key="1">
    <citation type="journal article" date="2019" name="Gigascience">
        <title>Whole-genome sequence of the oriental lung fluke Paragonimus westermani.</title>
        <authorList>
            <person name="Oey H."/>
            <person name="Zakrzewski M."/>
            <person name="Narain K."/>
            <person name="Devi K.R."/>
            <person name="Agatsuma T."/>
            <person name="Nawaratna S."/>
            <person name="Gobert G.N."/>
            <person name="Jones M.K."/>
            <person name="Ragan M.A."/>
            <person name="McManus D.P."/>
            <person name="Krause L."/>
        </authorList>
    </citation>
    <scope>NUCLEOTIDE SEQUENCE [LARGE SCALE GENOMIC DNA]</scope>
    <source>
        <strain evidence="10 11">IND2009</strain>
    </source>
</reference>
<dbReference type="Pfam" id="PF00069">
    <property type="entry name" value="Pkinase"/>
    <property type="match status" value="1"/>
</dbReference>
<comment type="caution">
    <text evidence="10">The sequence shown here is derived from an EMBL/GenBank/DDBJ whole genome shotgun (WGS) entry which is preliminary data.</text>
</comment>
<evidence type="ECO:0000256" key="5">
    <source>
        <dbReference type="ARBA" id="ARBA00022840"/>
    </source>
</evidence>